<feature type="non-terminal residue" evidence="1">
    <location>
        <position position="1"/>
    </location>
</feature>
<accession>A0A6A0ALC2</accession>
<reference evidence="1 2" key="1">
    <citation type="submission" date="2020-02" db="EMBL/GenBank/DDBJ databases">
        <title>Draft genome sequence of Haematococcus lacustris strain NIES-144.</title>
        <authorList>
            <person name="Morimoto D."/>
            <person name="Nakagawa S."/>
            <person name="Yoshida T."/>
            <person name="Sawayama S."/>
        </authorList>
    </citation>
    <scope>NUCLEOTIDE SEQUENCE [LARGE SCALE GENOMIC DNA]</scope>
    <source>
        <strain evidence="1 2">NIES-144</strain>
    </source>
</reference>
<organism evidence="1 2">
    <name type="scientific">Haematococcus lacustris</name>
    <name type="common">Green alga</name>
    <name type="synonym">Haematococcus pluvialis</name>
    <dbReference type="NCBI Taxonomy" id="44745"/>
    <lineage>
        <taxon>Eukaryota</taxon>
        <taxon>Viridiplantae</taxon>
        <taxon>Chlorophyta</taxon>
        <taxon>core chlorophytes</taxon>
        <taxon>Chlorophyceae</taxon>
        <taxon>CS clade</taxon>
        <taxon>Chlamydomonadales</taxon>
        <taxon>Haematococcaceae</taxon>
        <taxon>Haematococcus</taxon>
    </lineage>
</organism>
<name>A0A6A0ALC2_HAELA</name>
<dbReference type="EMBL" id="BLLF01009055">
    <property type="protein sequence ID" value="GFH33602.1"/>
    <property type="molecule type" value="Genomic_DNA"/>
</dbReference>
<evidence type="ECO:0000313" key="1">
    <source>
        <dbReference type="EMBL" id="GFH33602.1"/>
    </source>
</evidence>
<protein>
    <submittedName>
        <fullName evidence="1">Hs1pro-1_N domain-containing protein</fullName>
    </submittedName>
</protein>
<dbReference type="Proteomes" id="UP000485058">
    <property type="component" value="Unassembled WGS sequence"/>
</dbReference>
<sequence>VAFGYVAGVLKHLGCGPNAAFLALSPAWQPQPLMTGWLADPSVLGPGSAGIAPGCPVGFHPALALQ</sequence>
<evidence type="ECO:0000313" key="2">
    <source>
        <dbReference type="Proteomes" id="UP000485058"/>
    </source>
</evidence>
<comment type="caution">
    <text evidence="1">The sequence shown here is derived from an EMBL/GenBank/DDBJ whole genome shotgun (WGS) entry which is preliminary data.</text>
</comment>
<keyword evidence="2" id="KW-1185">Reference proteome</keyword>
<proteinExistence type="predicted"/>
<dbReference type="AlphaFoldDB" id="A0A6A0ALC2"/>
<feature type="non-terminal residue" evidence="1">
    <location>
        <position position="66"/>
    </location>
</feature>
<gene>
    <name evidence="1" type="ORF">HaLaN_33000</name>
</gene>